<dbReference type="GO" id="GO:0007166">
    <property type="term" value="P:cell surface receptor signaling pathway"/>
    <property type="evidence" value="ECO:0007669"/>
    <property type="project" value="InterPro"/>
</dbReference>
<sequence length="509" mass="56713">MSTNNFPTVESPMSLEKREDDHPVETTATTHIDWLQLSIKAVQAATGLAEFVPFPYVQNVVESVVTLLETVEKMEKNREDLEDLCRDAVEITDILRDQISSDPDTAAVKLSSLCKELNSFLQEVVLALKKLQKGSHGFCGHLKQFIYSGSISGQIAGYQEHIRKLCSRIKLAASIDTNVQVHQIQKTLAAVITPNLLMLQVTAKTNTCPPPSRIFQGRQRILDKMHQFFTASTEEQHIYLLYGLGGSGKTQIGLKFIKESSSRFSNLFLIDASTVQTIETGFKNIAIAKRAGNSSNEGLLWLTSKVEDWLIFFDNADDRNLSLNDFIPQCDHGNVIITSRNPELRVLAGSHSLISDMDEEDAVALLFKSAVQEPSPHNQEIALDIVKTLGLFALAIIQAGAFISKSGTLDGYLDVYTKHQAQLLSERPAQSQDHYAWTVYTTWQISFAQLSNTAATFLQLCSFFHHQGISEQMFLDATKYEANPESYGPSEQELAKNSGIPLTFSWSNW</sequence>
<dbReference type="AlphaFoldDB" id="A0A8H6X4P5"/>
<dbReference type="PANTHER" id="PTHR35205:SF1">
    <property type="entry name" value="ZU5 DOMAIN-CONTAINING PROTEIN"/>
    <property type="match status" value="1"/>
</dbReference>
<gene>
    <name evidence="3" type="ORF">MVEN_02314200</name>
</gene>
<protein>
    <submittedName>
        <fullName evidence="3">FabD/lysophospholipase-like protein</fullName>
    </submittedName>
</protein>
<dbReference type="PANTHER" id="PTHR35205">
    <property type="entry name" value="NB-ARC AND TPR DOMAIN PROTEIN"/>
    <property type="match status" value="1"/>
</dbReference>
<keyword evidence="1" id="KW-0175">Coiled coil</keyword>
<dbReference type="EMBL" id="JACAZI010000027">
    <property type="protein sequence ID" value="KAF7334085.1"/>
    <property type="molecule type" value="Genomic_DNA"/>
</dbReference>
<dbReference type="SUPFAM" id="SSF52540">
    <property type="entry name" value="P-loop containing nucleoside triphosphate hydrolases"/>
    <property type="match status" value="1"/>
</dbReference>
<evidence type="ECO:0000313" key="4">
    <source>
        <dbReference type="Proteomes" id="UP000620124"/>
    </source>
</evidence>
<evidence type="ECO:0000313" key="3">
    <source>
        <dbReference type="EMBL" id="KAF7334085.1"/>
    </source>
</evidence>
<organism evidence="3 4">
    <name type="scientific">Mycena venus</name>
    <dbReference type="NCBI Taxonomy" id="2733690"/>
    <lineage>
        <taxon>Eukaryota</taxon>
        <taxon>Fungi</taxon>
        <taxon>Dikarya</taxon>
        <taxon>Basidiomycota</taxon>
        <taxon>Agaricomycotina</taxon>
        <taxon>Agaricomycetes</taxon>
        <taxon>Agaricomycetidae</taxon>
        <taxon>Agaricales</taxon>
        <taxon>Marasmiineae</taxon>
        <taxon>Mycenaceae</taxon>
        <taxon>Mycena</taxon>
    </lineage>
</organism>
<feature type="coiled-coil region" evidence="1">
    <location>
        <begin position="64"/>
        <end position="91"/>
    </location>
</feature>
<evidence type="ECO:0000256" key="1">
    <source>
        <dbReference type="SAM" id="Coils"/>
    </source>
</evidence>
<feature type="compositionally biased region" description="Basic and acidic residues" evidence="2">
    <location>
        <begin position="15"/>
        <end position="24"/>
    </location>
</feature>
<dbReference type="CDD" id="cd21037">
    <property type="entry name" value="MLKL_NTD"/>
    <property type="match status" value="1"/>
</dbReference>
<dbReference type="Proteomes" id="UP000620124">
    <property type="component" value="Unassembled WGS sequence"/>
</dbReference>
<reference evidence="3" key="1">
    <citation type="submission" date="2020-05" db="EMBL/GenBank/DDBJ databases">
        <title>Mycena genomes resolve the evolution of fungal bioluminescence.</title>
        <authorList>
            <person name="Tsai I.J."/>
        </authorList>
    </citation>
    <scope>NUCLEOTIDE SEQUENCE</scope>
    <source>
        <strain evidence="3">CCC161011</strain>
    </source>
</reference>
<dbReference type="InterPro" id="IPR059179">
    <property type="entry name" value="MLKL-like_MCAfunc"/>
</dbReference>
<dbReference type="Gene3D" id="1.20.930.20">
    <property type="entry name" value="Adaptor protein Cbl, N-terminal domain"/>
    <property type="match status" value="1"/>
</dbReference>
<evidence type="ECO:0000256" key="2">
    <source>
        <dbReference type="SAM" id="MobiDB-lite"/>
    </source>
</evidence>
<dbReference type="InterPro" id="IPR036537">
    <property type="entry name" value="Adaptor_Cbl_N_dom_sf"/>
</dbReference>
<feature type="region of interest" description="Disordered" evidence="2">
    <location>
        <begin position="1"/>
        <end position="24"/>
    </location>
</feature>
<dbReference type="Gene3D" id="3.40.50.300">
    <property type="entry name" value="P-loop containing nucleotide triphosphate hydrolases"/>
    <property type="match status" value="1"/>
</dbReference>
<proteinExistence type="predicted"/>
<accession>A0A8H6X4P5</accession>
<name>A0A8H6X4P5_9AGAR</name>
<dbReference type="InterPro" id="IPR027417">
    <property type="entry name" value="P-loop_NTPase"/>
</dbReference>
<comment type="caution">
    <text evidence="3">The sequence shown here is derived from an EMBL/GenBank/DDBJ whole genome shotgun (WGS) entry which is preliminary data.</text>
</comment>
<dbReference type="OrthoDB" id="4487085at2759"/>
<keyword evidence="4" id="KW-1185">Reference proteome</keyword>